<evidence type="ECO:0000259" key="6">
    <source>
        <dbReference type="Pfam" id="PF08546"/>
    </source>
</evidence>
<sequence length="308" mass="33871">MKIAVMGVGGVGGYYGSLLAKHYAESRDVEIIFIARGRHLEAIRTNGLKMLSQKGEFTVRPALATDNPVECGPVDILLLCTKGYDLEDSARLVSPCVGENTVVISLLNGVNNPERLRTFLHEGKILNGCVYLSVHILRPGVIQQIGGSGKLFFGGESDLPVDGKGIENILRAADIDAEYSRDIAGIVWEKYIFICPFASATTFLDRTIQGVLDHGEGKALFEGLLGEVIHIAERQGVHLPENIRKMTIDKAFTFPYETKTSMHKDFEDGKKTEIDTFTGYIVKAARKQGVSIPHHERVYKALKGRLQA</sequence>
<dbReference type="InterPro" id="IPR036291">
    <property type="entry name" value="NAD(P)-bd_dom_sf"/>
</dbReference>
<keyword evidence="3 4" id="KW-0560">Oxidoreductase</keyword>
<accession>A0A8J6N1I1</accession>
<name>A0A8J6N1I1_9DELT</name>
<dbReference type="InterPro" id="IPR051402">
    <property type="entry name" value="KPR-Related"/>
</dbReference>
<organism evidence="7 8">
    <name type="scientific">Candidatus Desulfacyla euxinica</name>
    <dbReference type="NCBI Taxonomy" id="2841693"/>
    <lineage>
        <taxon>Bacteria</taxon>
        <taxon>Deltaproteobacteria</taxon>
        <taxon>Candidatus Desulfacyla</taxon>
    </lineage>
</organism>
<proteinExistence type="inferred from homology"/>
<dbReference type="PANTHER" id="PTHR21708">
    <property type="entry name" value="PROBABLE 2-DEHYDROPANTOATE 2-REDUCTASE"/>
    <property type="match status" value="1"/>
</dbReference>
<protein>
    <recommendedName>
        <fullName evidence="4">2-dehydropantoate 2-reductase</fullName>
        <ecNumber evidence="4">1.1.1.169</ecNumber>
    </recommendedName>
    <alternativeName>
        <fullName evidence="4">Ketopantoate reductase</fullName>
    </alternativeName>
</protein>
<comment type="similarity">
    <text evidence="1 4">Belongs to the ketopantoate reductase family.</text>
</comment>
<evidence type="ECO:0000313" key="8">
    <source>
        <dbReference type="Proteomes" id="UP000650524"/>
    </source>
</evidence>
<keyword evidence="4" id="KW-0566">Pantothenate biosynthesis</keyword>
<gene>
    <name evidence="7" type="ORF">H8E19_17305</name>
</gene>
<dbReference type="InterPro" id="IPR003710">
    <property type="entry name" value="ApbA"/>
</dbReference>
<dbReference type="SUPFAM" id="SSF48179">
    <property type="entry name" value="6-phosphogluconate dehydrogenase C-terminal domain-like"/>
    <property type="match status" value="1"/>
</dbReference>
<comment type="caution">
    <text evidence="7">The sequence shown here is derived from an EMBL/GenBank/DDBJ whole genome shotgun (WGS) entry which is preliminary data.</text>
</comment>
<dbReference type="InterPro" id="IPR013752">
    <property type="entry name" value="KPA_reductase"/>
</dbReference>
<dbReference type="NCBIfam" id="TIGR00745">
    <property type="entry name" value="apbA_panE"/>
    <property type="match status" value="1"/>
</dbReference>
<dbReference type="InterPro" id="IPR008927">
    <property type="entry name" value="6-PGluconate_DH-like_C_sf"/>
</dbReference>
<dbReference type="AlphaFoldDB" id="A0A8J6N1I1"/>
<keyword evidence="2 4" id="KW-0521">NADP</keyword>
<comment type="catalytic activity">
    <reaction evidence="4">
        <text>(R)-pantoate + NADP(+) = 2-dehydropantoate + NADPH + H(+)</text>
        <dbReference type="Rhea" id="RHEA:16233"/>
        <dbReference type="ChEBI" id="CHEBI:11561"/>
        <dbReference type="ChEBI" id="CHEBI:15378"/>
        <dbReference type="ChEBI" id="CHEBI:15980"/>
        <dbReference type="ChEBI" id="CHEBI:57783"/>
        <dbReference type="ChEBI" id="CHEBI:58349"/>
        <dbReference type="EC" id="1.1.1.169"/>
    </reaction>
</comment>
<dbReference type="Pfam" id="PF08546">
    <property type="entry name" value="ApbA_C"/>
    <property type="match status" value="1"/>
</dbReference>
<dbReference type="Gene3D" id="1.10.1040.10">
    <property type="entry name" value="N-(1-d-carboxylethyl)-l-norvaline Dehydrogenase, domain 2"/>
    <property type="match status" value="1"/>
</dbReference>
<dbReference type="GO" id="GO:0008677">
    <property type="term" value="F:2-dehydropantoate 2-reductase activity"/>
    <property type="evidence" value="ECO:0007669"/>
    <property type="project" value="UniProtKB-EC"/>
</dbReference>
<evidence type="ECO:0000256" key="2">
    <source>
        <dbReference type="ARBA" id="ARBA00022857"/>
    </source>
</evidence>
<evidence type="ECO:0000256" key="4">
    <source>
        <dbReference type="RuleBase" id="RU362068"/>
    </source>
</evidence>
<dbReference type="EMBL" id="JACNJD010000354">
    <property type="protein sequence ID" value="MBC8179162.1"/>
    <property type="molecule type" value="Genomic_DNA"/>
</dbReference>
<comment type="function">
    <text evidence="4">Catalyzes the NADPH-dependent reduction of ketopantoate into pantoic acid.</text>
</comment>
<dbReference type="Pfam" id="PF02558">
    <property type="entry name" value="ApbA"/>
    <property type="match status" value="1"/>
</dbReference>
<dbReference type="Proteomes" id="UP000650524">
    <property type="component" value="Unassembled WGS sequence"/>
</dbReference>
<evidence type="ECO:0000256" key="1">
    <source>
        <dbReference type="ARBA" id="ARBA00007870"/>
    </source>
</evidence>
<dbReference type="SUPFAM" id="SSF51735">
    <property type="entry name" value="NAD(P)-binding Rossmann-fold domains"/>
    <property type="match status" value="1"/>
</dbReference>
<dbReference type="InterPro" id="IPR013328">
    <property type="entry name" value="6PGD_dom2"/>
</dbReference>
<comment type="pathway">
    <text evidence="4">Cofactor biosynthesis; (R)-pantothenate biosynthesis; (R)-pantoate from 3-methyl-2-oxobutanoate: step 2/2.</text>
</comment>
<dbReference type="InterPro" id="IPR013332">
    <property type="entry name" value="KPR_N"/>
</dbReference>
<feature type="domain" description="Ketopantoate reductase N-terminal" evidence="5">
    <location>
        <begin position="3"/>
        <end position="154"/>
    </location>
</feature>
<dbReference type="PANTHER" id="PTHR21708:SF26">
    <property type="entry name" value="2-DEHYDROPANTOATE 2-REDUCTASE"/>
    <property type="match status" value="1"/>
</dbReference>
<dbReference type="FunFam" id="1.10.1040.10:FF:000017">
    <property type="entry name" value="2-dehydropantoate 2-reductase"/>
    <property type="match status" value="1"/>
</dbReference>
<dbReference type="EC" id="1.1.1.169" evidence="4"/>
<evidence type="ECO:0000256" key="3">
    <source>
        <dbReference type="ARBA" id="ARBA00023002"/>
    </source>
</evidence>
<dbReference type="UniPathway" id="UPA00028">
    <property type="reaction ID" value="UER00004"/>
</dbReference>
<feature type="domain" description="Ketopantoate reductase C-terminal" evidence="6">
    <location>
        <begin position="182"/>
        <end position="304"/>
    </location>
</feature>
<evidence type="ECO:0000259" key="5">
    <source>
        <dbReference type="Pfam" id="PF02558"/>
    </source>
</evidence>
<reference evidence="7 8" key="1">
    <citation type="submission" date="2020-08" db="EMBL/GenBank/DDBJ databases">
        <title>Bridging the membrane lipid divide: bacteria of the FCB group superphylum have the potential to synthesize archaeal ether lipids.</title>
        <authorList>
            <person name="Villanueva L."/>
            <person name="Von Meijenfeldt F.A.B."/>
            <person name="Westbye A.B."/>
            <person name="Yadav S."/>
            <person name="Hopmans E.C."/>
            <person name="Dutilh B.E."/>
            <person name="Sinninghe Damste J.S."/>
        </authorList>
    </citation>
    <scope>NUCLEOTIDE SEQUENCE [LARGE SCALE GENOMIC DNA]</scope>
    <source>
        <strain evidence="7">NIOZ-UU27</strain>
    </source>
</reference>
<dbReference type="Gene3D" id="3.40.50.720">
    <property type="entry name" value="NAD(P)-binding Rossmann-like Domain"/>
    <property type="match status" value="1"/>
</dbReference>
<evidence type="ECO:0000313" key="7">
    <source>
        <dbReference type="EMBL" id="MBC8179162.1"/>
    </source>
</evidence>
<dbReference type="GO" id="GO:0005737">
    <property type="term" value="C:cytoplasm"/>
    <property type="evidence" value="ECO:0007669"/>
    <property type="project" value="TreeGrafter"/>
</dbReference>
<dbReference type="GO" id="GO:0015940">
    <property type="term" value="P:pantothenate biosynthetic process"/>
    <property type="evidence" value="ECO:0007669"/>
    <property type="project" value="UniProtKB-UniPathway"/>
</dbReference>